<dbReference type="Proteomes" id="UP000249260">
    <property type="component" value="Unassembled WGS sequence"/>
</dbReference>
<dbReference type="InterPro" id="IPR011042">
    <property type="entry name" value="6-blade_b-propeller_TolB-like"/>
</dbReference>
<feature type="domain" description="Fibronectin type-III" evidence="2">
    <location>
        <begin position="380"/>
        <end position="467"/>
    </location>
</feature>
<organism evidence="4 5">
    <name type="scientific">Paenibacillus montanisoli</name>
    <dbReference type="NCBI Taxonomy" id="2081970"/>
    <lineage>
        <taxon>Bacteria</taxon>
        <taxon>Bacillati</taxon>
        <taxon>Bacillota</taxon>
        <taxon>Bacilli</taxon>
        <taxon>Bacillales</taxon>
        <taxon>Paenibacillaceae</taxon>
        <taxon>Paenibacillus</taxon>
    </lineage>
</organism>
<feature type="domain" description="SLH" evidence="3">
    <location>
        <begin position="636"/>
        <end position="699"/>
    </location>
</feature>
<dbReference type="CDD" id="cd00063">
    <property type="entry name" value="FN3"/>
    <property type="match status" value="1"/>
</dbReference>
<evidence type="ECO:0008006" key="6">
    <source>
        <dbReference type="Google" id="ProtNLM"/>
    </source>
</evidence>
<dbReference type="SMART" id="SM00060">
    <property type="entry name" value="FN3"/>
    <property type="match status" value="2"/>
</dbReference>
<dbReference type="Pfam" id="PF07676">
    <property type="entry name" value="PD40"/>
    <property type="match status" value="1"/>
</dbReference>
<dbReference type="SUPFAM" id="SSF49265">
    <property type="entry name" value="Fibronectin type III"/>
    <property type="match status" value="1"/>
</dbReference>
<dbReference type="InterPro" id="IPR051465">
    <property type="entry name" value="Cell_Envelope_Struct_Comp"/>
</dbReference>
<dbReference type="EMBL" id="QLUW01000003">
    <property type="protein sequence ID" value="RAP74915.1"/>
    <property type="molecule type" value="Genomic_DNA"/>
</dbReference>
<feature type="compositionally biased region" description="Gly residues" evidence="1">
    <location>
        <begin position="471"/>
        <end position="521"/>
    </location>
</feature>
<dbReference type="InterPro" id="IPR036116">
    <property type="entry name" value="FN3_sf"/>
</dbReference>
<proteinExistence type="predicted"/>
<sequence>MIDPIADVSHEGRKPQYAISANGRFIAYFEQTRIDSIHSVQIDLIVMDRQTGLKEPIVKSLYPISDIYNLHTSEISMSADGRYIAFTTSKIDPLGADFDQKNRVFIYDTKLRKFKPVGTKVDGSSGNVSGYFPSISPDGRYVAFASKDTDLFNGDTSYTYNIFVYDRELSTTRVVMTPGENTVFAPTLQITAGGTGVIYDWEHQIYYTDLGGGDPVLVTHSPAGEPSNGWSGLYDSLSSSADGRTLAFASNATNLAEPERALEYINSSYTYRADTSKLISASHPPLWPVGASLASPEQGTKYIMLQWPAVTGTDVAFYQIYRNGELISLQKETYFMDTGLEPGTAYEYQVIGGNDRFEWNEGLPRLIVSTKTGEEELPQWPSGAQVTATASVTGVSLRWPAAIDLIGIDHYLIEFGENQVLVDGDQTGIDIPGLLPGTEYTFRLHAVNASGQSTAEALTANVRTLSSSDSGDGGGSGDGGNGGGSGDGGGNGGNGGGSGDGGGNGGNGGGIGGGSSGGGGTTQPSEDLDLFVHWNEPVQLDIHRLKPPADPVVNVTWLTDMFQIGMAGNQPWQTPVEISFRYDQSAAGSRDIRKAALFRRSTEDPTQWIYVGGWADTANGQLTAKIDRSGIYAVRLTEVTFEDLAGHWGRADIEALASRGIVNGTGTGTFKPKGTVTRAEFIKMLVIGLAGNKLENSDSMPSPMLSDVRQQDWFYSYMKLAATLGWVKGDGLGLFRPNDPVTREEMAVLLINALGLSESEKPDSRLPDHFSDRIDVTDWAKSSVSYAVSKQWIRGLSETKLAPKAVTTRAQAAALIMRVLTEIESGK</sequence>
<evidence type="ECO:0000313" key="4">
    <source>
        <dbReference type="EMBL" id="RAP74915.1"/>
    </source>
</evidence>
<gene>
    <name evidence="4" type="ORF">DL346_16040</name>
</gene>
<dbReference type="InterPro" id="IPR003961">
    <property type="entry name" value="FN3_dom"/>
</dbReference>
<keyword evidence="5" id="KW-1185">Reference proteome</keyword>
<comment type="caution">
    <text evidence="4">The sequence shown here is derived from an EMBL/GenBank/DDBJ whole genome shotgun (WGS) entry which is preliminary data.</text>
</comment>
<evidence type="ECO:0000256" key="1">
    <source>
        <dbReference type="SAM" id="MobiDB-lite"/>
    </source>
</evidence>
<dbReference type="Pfam" id="PF00395">
    <property type="entry name" value="SLH"/>
    <property type="match status" value="3"/>
</dbReference>
<reference evidence="4 5" key="1">
    <citation type="submission" date="2018-06" db="EMBL/GenBank/DDBJ databases">
        <title>Paenibacillus montanisoli sp. nov., isolated from mountain area soil.</title>
        <authorList>
            <person name="Wu M."/>
        </authorList>
    </citation>
    <scope>NUCLEOTIDE SEQUENCE [LARGE SCALE GENOMIC DNA]</scope>
    <source>
        <strain evidence="4 5">RA17</strain>
    </source>
</reference>
<dbReference type="OrthoDB" id="504962at2"/>
<dbReference type="PANTHER" id="PTHR43308:SF5">
    <property type="entry name" value="S-LAYER PROTEIN _ PEPTIDOGLYCAN ENDO-BETA-N-ACETYLGLUCOSAMINIDASE"/>
    <property type="match status" value="1"/>
</dbReference>
<dbReference type="SUPFAM" id="SSF82171">
    <property type="entry name" value="DPP6 N-terminal domain-like"/>
    <property type="match status" value="1"/>
</dbReference>
<dbReference type="Pfam" id="PF00041">
    <property type="entry name" value="fn3"/>
    <property type="match status" value="1"/>
</dbReference>
<dbReference type="PROSITE" id="PS51272">
    <property type="entry name" value="SLH"/>
    <property type="match status" value="3"/>
</dbReference>
<evidence type="ECO:0000313" key="5">
    <source>
        <dbReference type="Proteomes" id="UP000249260"/>
    </source>
</evidence>
<dbReference type="Gene3D" id="2.120.10.30">
    <property type="entry name" value="TolB, C-terminal domain"/>
    <property type="match status" value="1"/>
</dbReference>
<dbReference type="PROSITE" id="PS50853">
    <property type="entry name" value="FN3"/>
    <property type="match status" value="1"/>
</dbReference>
<feature type="region of interest" description="Disordered" evidence="1">
    <location>
        <begin position="465"/>
        <end position="526"/>
    </location>
</feature>
<name>A0A328U1Z7_9BACL</name>
<evidence type="ECO:0000259" key="3">
    <source>
        <dbReference type="PROSITE" id="PS51272"/>
    </source>
</evidence>
<dbReference type="AlphaFoldDB" id="A0A328U1Z7"/>
<dbReference type="InterPro" id="IPR011659">
    <property type="entry name" value="WD40"/>
</dbReference>
<dbReference type="Gene3D" id="2.60.40.10">
    <property type="entry name" value="Immunoglobulins"/>
    <property type="match status" value="2"/>
</dbReference>
<protein>
    <recommendedName>
        <fullName evidence="6">S-layer protein</fullName>
    </recommendedName>
</protein>
<feature type="domain" description="SLH" evidence="3">
    <location>
        <begin position="767"/>
        <end position="827"/>
    </location>
</feature>
<accession>A0A328U1Z7</accession>
<dbReference type="InterPro" id="IPR001119">
    <property type="entry name" value="SLH_dom"/>
</dbReference>
<evidence type="ECO:0000259" key="2">
    <source>
        <dbReference type="PROSITE" id="PS50853"/>
    </source>
</evidence>
<dbReference type="PANTHER" id="PTHR43308">
    <property type="entry name" value="OUTER MEMBRANE PROTEIN ALPHA-RELATED"/>
    <property type="match status" value="1"/>
</dbReference>
<dbReference type="InterPro" id="IPR013783">
    <property type="entry name" value="Ig-like_fold"/>
</dbReference>
<feature type="domain" description="SLH" evidence="3">
    <location>
        <begin position="701"/>
        <end position="764"/>
    </location>
</feature>